<evidence type="ECO:0000256" key="3">
    <source>
        <dbReference type="ARBA" id="ARBA00012561"/>
    </source>
</evidence>
<feature type="chain" id="PRO_5046619787" description="cellulose 1,4-beta-cellobiosidase (non-reducing end)" evidence="10">
    <location>
        <begin position="20"/>
        <end position="369"/>
    </location>
</feature>
<keyword evidence="8" id="KW-0326">Glycosidase</keyword>
<dbReference type="InterPro" id="IPR001722">
    <property type="entry name" value="Glyco_hydro_7"/>
</dbReference>
<dbReference type="EMBL" id="JAOYFB010000040">
    <property type="protein sequence ID" value="KAK4037221.1"/>
    <property type="molecule type" value="Genomic_DNA"/>
</dbReference>
<name>A0ABR0B6A6_9CRUS</name>
<accession>A0ABR0B6A6</accession>
<evidence type="ECO:0000256" key="6">
    <source>
        <dbReference type="ARBA" id="ARBA00023001"/>
    </source>
</evidence>
<dbReference type="Pfam" id="PF00840">
    <property type="entry name" value="Glyco_hydro_7"/>
    <property type="match status" value="2"/>
</dbReference>
<sequence>MFEFDVFTVILALAHCSSANDAVENYLNQARTTGALDFTVQVCSSLGNCQPLATGLVVDNNWRGVYYNLCYDPKRCDKIPTVSEYQTLFGLTVSPSRTHLNLTYVANAPGPRIYLTTGPGTNSYQMVYLLNRELSFDVDLSTVGCGLNAAFFFVAMEADGGTKRYGYKGPVYGTGYCDAQLASTNKPTCHELDIIESNSLTTLLATHTCNASQYCEPTGCGFMPYPLGQTKFYGRGRTFTVDTTKPFTVVTRFVTVDGKDTGNLKEIQRFYKQNGRIIPNPTVGGNFNSVSDAYCRYYGLNNLGGISASMTQGLKKGMVLTMGLWGDLKNPDFMGWLDKPPYGPCPVYSNPNPRVTYGNIKYGPIGSTA</sequence>
<keyword evidence="4 10" id="KW-0732">Signal</keyword>
<dbReference type="InterPro" id="IPR013320">
    <property type="entry name" value="ConA-like_dom_sf"/>
</dbReference>
<evidence type="ECO:0000256" key="5">
    <source>
        <dbReference type="ARBA" id="ARBA00022801"/>
    </source>
</evidence>
<keyword evidence="6" id="KW-0136">Cellulose degradation</keyword>
<comment type="similarity">
    <text evidence="2">Belongs to the glycosyl hydrolase 7 (cellulase C) family.</text>
</comment>
<evidence type="ECO:0000256" key="9">
    <source>
        <dbReference type="ARBA" id="ARBA00023326"/>
    </source>
</evidence>
<dbReference type="Gene3D" id="2.70.100.10">
    <property type="entry name" value="Glycoside hydrolase, family 7, domain"/>
    <property type="match status" value="1"/>
</dbReference>
<dbReference type="PRINTS" id="PR00734">
    <property type="entry name" value="GLHYDRLASE7"/>
</dbReference>
<comment type="caution">
    <text evidence="11">The sequence shown here is derived from an EMBL/GenBank/DDBJ whole genome shotgun (WGS) entry which is preliminary data.</text>
</comment>
<keyword evidence="7" id="KW-0119">Carbohydrate metabolism</keyword>
<protein>
    <recommendedName>
        <fullName evidence="3">cellulose 1,4-beta-cellobiosidase (non-reducing end)</fullName>
        <ecNumber evidence="3">3.2.1.91</ecNumber>
    </recommendedName>
</protein>
<dbReference type="InterPro" id="IPR037019">
    <property type="entry name" value="Glyco_hydro_7_sf"/>
</dbReference>
<evidence type="ECO:0000256" key="2">
    <source>
        <dbReference type="ARBA" id="ARBA00006044"/>
    </source>
</evidence>
<gene>
    <name evidence="11" type="ORF">OUZ56_029261</name>
</gene>
<keyword evidence="5" id="KW-0378">Hydrolase</keyword>
<evidence type="ECO:0000256" key="8">
    <source>
        <dbReference type="ARBA" id="ARBA00023295"/>
    </source>
</evidence>
<evidence type="ECO:0000256" key="4">
    <source>
        <dbReference type="ARBA" id="ARBA00022729"/>
    </source>
</evidence>
<comment type="catalytic activity">
    <reaction evidence="1">
        <text>Hydrolysis of (1-&gt;4)-beta-D-glucosidic linkages in cellulose and cellotetraose, releasing cellobiose from the non-reducing ends of the chains.</text>
        <dbReference type="EC" id="3.2.1.91"/>
    </reaction>
</comment>
<dbReference type="Proteomes" id="UP001234178">
    <property type="component" value="Unassembled WGS sequence"/>
</dbReference>
<reference evidence="11 12" key="1">
    <citation type="journal article" date="2023" name="Nucleic Acids Res.">
        <title>The hologenome of Daphnia magna reveals possible DNA methylation and microbiome-mediated evolution of the host genome.</title>
        <authorList>
            <person name="Chaturvedi A."/>
            <person name="Li X."/>
            <person name="Dhandapani V."/>
            <person name="Marshall H."/>
            <person name="Kissane S."/>
            <person name="Cuenca-Cambronero M."/>
            <person name="Asole G."/>
            <person name="Calvet F."/>
            <person name="Ruiz-Romero M."/>
            <person name="Marangio P."/>
            <person name="Guigo R."/>
            <person name="Rago D."/>
            <person name="Mirbahai L."/>
            <person name="Eastwood N."/>
            <person name="Colbourne J.K."/>
            <person name="Zhou J."/>
            <person name="Mallon E."/>
            <person name="Orsini L."/>
        </authorList>
    </citation>
    <scope>NUCLEOTIDE SEQUENCE [LARGE SCALE GENOMIC DNA]</scope>
    <source>
        <strain evidence="11">LRV0_1</strain>
    </source>
</reference>
<dbReference type="PANTHER" id="PTHR33753:SF2">
    <property type="entry name" value="GLYCOSIDE HYDROLASE FAMILY 7 PROTEIN"/>
    <property type="match status" value="1"/>
</dbReference>
<dbReference type="EC" id="3.2.1.91" evidence="3"/>
<proteinExistence type="inferred from homology"/>
<organism evidence="11 12">
    <name type="scientific">Daphnia magna</name>
    <dbReference type="NCBI Taxonomy" id="35525"/>
    <lineage>
        <taxon>Eukaryota</taxon>
        <taxon>Metazoa</taxon>
        <taxon>Ecdysozoa</taxon>
        <taxon>Arthropoda</taxon>
        <taxon>Crustacea</taxon>
        <taxon>Branchiopoda</taxon>
        <taxon>Diplostraca</taxon>
        <taxon>Cladocera</taxon>
        <taxon>Anomopoda</taxon>
        <taxon>Daphniidae</taxon>
        <taxon>Daphnia</taxon>
    </lineage>
</organism>
<keyword evidence="12" id="KW-1185">Reference proteome</keyword>
<evidence type="ECO:0000256" key="7">
    <source>
        <dbReference type="ARBA" id="ARBA00023277"/>
    </source>
</evidence>
<evidence type="ECO:0000256" key="1">
    <source>
        <dbReference type="ARBA" id="ARBA00001641"/>
    </source>
</evidence>
<dbReference type="PANTHER" id="PTHR33753">
    <property type="entry name" value="1,4-BETA-D-GLUCAN CELLOBIOHYDROLASE B"/>
    <property type="match status" value="1"/>
</dbReference>
<evidence type="ECO:0000313" key="11">
    <source>
        <dbReference type="EMBL" id="KAK4037221.1"/>
    </source>
</evidence>
<keyword evidence="9" id="KW-0624">Polysaccharide degradation</keyword>
<feature type="signal peptide" evidence="10">
    <location>
        <begin position="1"/>
        <end position="19"/>
    </location>
</feature>
<evidence type="ECO:0000313" key="12">
    <source>
        <dbReference type="Proteomes" id="UP001234178"/>
    </source>
</evidence>
<dbReference type="SUPFAM" id="SSF49899">
    <property type="entry name" value="Concanavalin A-like lectins/glucanases"/>
    <property type="match status" value="1"/>
</dbReference>
<evidence type="ECO:0000256" key="10">
    <source>
        <dbReference type="SAM" id="SignalP"/>
    </source>
</evidence>